<protein>
    <submittedName>
        <fullName evidence="2">Uncharacterized protein</fullName>
    </submittedName>
</protein>
<comment type="caution">
    <text evidence="2">The sequence shown here is derived from an EMBL/GenBank/DDBJ whole genome shotgun (WGS) entry which is preliminary data.</text>
</comment>
<proteinExistence type="predicted"/>
<sequence length="117" mass="12896">MFSKSNMFSVLSLFVVLISAILVRSDPGVVAESSAWCDSHAALDIYSDSSLGDDFLPPEGITLYDYAFDFENNWYVSGTDSATKDDMVWTMDASGKNRQVVIEGTAKSIDAYKDHFS</sequence>
<keyword evidence="1" id="KW-0732">Signal</keyword>
<feature type="chain" id="PRO_5029471688" evidence="1">
    <location>
        <begin position="26"/>
        <end position="117"/>
    </location>
</feature>
<dbReference type="EMBL" id="JABANM010023363">
    <property type="protein sequence ID" value="KAF4718007.1"/>
    <property type="molecule type" value="Genomic_DNA"/>
</dbReference>
<reference evidence="2 3" key="1">
    <citation type="submission" date="2020-04" db="EMBL/GenBank/DDBJ databases">
        <title>Perkinsus olseni comparative genomics.</title>
        <authorList>
            <person name="Bogema D.R."/>
        </authorList>
    </citation>
    <scope>NUCLEOTIDE SEQUENCE [LARGE SCALE GENOMIC DNA]</scope>
    <source>
        <strain evidence="2">ATCC PRA-205</strain>
    </source>
</reference>
<feature type="signal peptide" evidence="1">
    <location>
        <begin position="1"/>
        <end position="25"/>
    </location>
</feature>
<name>A0A7J6RBV4_PEROL</name>
<organism evidence="2 3">
    <name type="scientific">Perkinsus olseni</name>
    <name type="common">Perkinsus atlanticus</name>
    <dbReference type="NCBI Taxonomy" id="32597"/>
    <lineage>
        <taxon>Eukaryota</taxon>
        <taxon>Sar</taxon>
        <taxon>Alveolata</taxon>
        <taxon>Perkinsozoa</taxon>
        <taxon>Perkinsea</taxon>
        <taxon>Perkinsida</taxon>
        <taxon>Perkinsidae</taxon>
        <taxon>Perkinsus</taxon>
    </lineage>
</organism>
<feature type="non-terminal residue" evidence="2">
    <location>
        <position position="117"/>
    </location>
</feature>
<dbReference type="AlphaFoldDB" id="A0A7J6RBV4"/>
<dbReference type="Proteomes" id="UP000574390">
    <property type="component" value="Unassembled WGS sequence"/>
</dbReference>
<accession>A0A7J6RBV4</accession>
<evidence type="ECO:0000256" key="1">
    <source>
        <dbReference type="SAM" id="SignalP"/>
    </source>
</evidence>
<gene>
    <name evidence="2" type="ORF">FOZ62_004099</name>
</gene>
<evidence type="ECO:0000313" key="3">
    <source>
        <dbReference type="Proteomes" id="UP000574390"/>
    </source>
</evidence>
<evidence type="ECO:0000313" key="2">
    <source>
        <dbReference type="EMBL" id="KAF4718007.1"/>
    </source>
</evidence>